<dbReference type="Proteomes" id="UP000790377">
    <property type="component" value="Unassembled WGS sequence"/>
</dbReference>
<evidence type="ECO:0000313" key="1">
    <source>
        <dbReference type="EMBL" id="KAH7909388.1"/>
    </source>
</evidence>
<name>A0ACB8A9N1_9AGAM</name>
<organism evidence="1 2">
    <name type="scientific">Hygrophoropsis aurantiaca</name>
    <dbReference type="NCBI Taxonomy" id="72124"/>
    <lineage>
        <taxon>Eukaryota</taxon>
        <taxon>Fungi</taxon>
        <taxon>Dikarya</taxon>
        <taxon>Basidiomycota</taxon>
        <taxon>Agaricomycotina</taxon>
        <taxon>Agaricomycetes</taxon>
        <taxon>Agaricomycetidae</taxon>
        <taxon>Boletales</taxon>
        <taxon>Coniophorineae</taxon>
        <taxon>Hygrophoropsidaceae</taxon>
        <taxon>Hygrophoropsis</taxon>
    </lineage>
</organism>
<dbReference type="EMBL" id="MU267763">
    <property type="protein sequence ID" value="KAH7909388.1"/>
    <property type="molecule type" value="Genomic_DNA"/>
</dbReference>
<sequence>MESTVICVGCAKKFPTNRSLTSHTQRCQKAKDLAASTTLYLEKKRKSDKRKKREETKLAKKAKLEEQLAQDEHQEDVIMQEPEPYAPPPESPVAGPSHHGPSLAPAAPPVVSNRSGRTIRLPARFVDFLPGSSTHLPHMPLTDRQARNQKPPPEPVPENSPPPMESSPEPECEPSRSHPVTTPPNDMGLFRVYPTLPTLIPVDGISLDSVCDAPALREPDMQQGPDISGIPEEPGPDNVFSAFSSPSAAMLMAWQYSGSTTKSGPELIRLVQHLRDPAVNLDDIRAYDHTRETKNLDKVLDNVTNPFNVENGWRNSSVRIKLPKENAKSTTFTTEEYAPDFEVKGVYHRDLTDIITQVFQDKSSNSFNMTPFEQYWQPSNDEPPVRVYSEAYSSPEMLDAHAEINALPRDPDDNLERVVASLMMWSDATHLANFGTASLWPFYLYFGNQSKYTRAKPTAQACHHVAYIPSLPDELQDHYVYLFGDAWTNSVHTHCKRELFHEIWKLLLDEKFMEAYRHADYPEKILIATIKFLGKCPCPRCLVRKIDIPRMGMALDMRTRRLPRMDSIDRRQRIELARKLVFKGVPIDSEPVSTQLRTPTTSLVPTRNAFSDRLFELKFNLFMMLVVDLLHEFELGVWKAIFTHLMRILVAQGGTAIADLNKRYRNVPTYGRGTIRRFHKNAAAMNKLAARDFEDLLQCAIPVFEGLLPHPHNNMVLDLLFDLAVWHAYAKLRLHTDTTLDFFEVSTTVLGQTTKQFMKTTCAAYKTRELPKESAARGRRSAALNSTKATGVPSMSAKQAGKQKEAPLTSDPKRKLLNLNTYKYHALGDYPDTIRRFGTTDSYSTQTGELQHRRLKRRYPRTAKNTSSTASFTRQEARERLIEKMIMRRSEIMEQEARNQNDHQQAPPQADPREERIPPSDHYYISKVHSSQFDITAFLSDHLDNPITEDFLPRLKDHLLARLLGIQYEGDEHDFTNNQRNTVIIRGNKLYEHKVLRVNYTTYDIRREQDSINPRTHADIMVLAHEDANDNDSHPYWYARILKILHVNVRHTGNESTSDHQMDVLFVRWFGRDTRIQSGFTAKRLPRVGYLPIDEPGAFGFLDPDQVIRGVHLIPAFAYDRTANYIPSSIAQREEGEVDDWLYHYVNIFVDRDMFMRYRGGGIGHKATRHWDRSLQKDQHLPTKDDPHPDEEADGEWDGEDSTGGDNEGDEDHDSGDDDNGDDADDGGGGGDENGGGDEEEDDDLYGAY</sequence>
<reference evidence="1" key="1">
    <citation type="journal article" date="2021" name="New Phytol.">
        <title>Evolutionary innovations through gain and loss of genes in the ectomycorrhizal Boletales.</title>
        <authorList>
            <person name="Wu G."/>
            <person name="Miyauchi S."/>
            <person name="Morin E."/>
            <person name="Kuo A."/>
            <person name="Drula E."/>
            <person name="Varga T."/>
            <person name="Kohler A."/>
            <person name="Feng B."/>
            <person name="Cao Y."/>
            <person name="Lipzen A."/>
            <person name="Daum C."/>
            <person name="Hundley H."/>
            <person name="Pangilinan J."/>
            <person name="Johnson J."/>
            <person name="Barry K."/>
            <person name="LaButti K."/>
            <person name="Ng V."/>
            <person name="Ahrendt S."/>
            <person name="Min B."/>
            <person name="Choi I.G."/>
            <person name="Park H."/>
            <person name="Plett J.M."/>
            <person name="Magnuson J."/>
            <person name="Spatafora J.W."/>
            <person name="Nagy L.G."/>
            <person name="Henrissat B."/>
            <person name="Grigoriev I.V."/>
            <person name="Yang Z.L."/>
            <person name="Xu J."/>
            <person name="Martin F.M."/>
        </authorList>
    </citation>
    <scope>NUCLEOTIDE SEQUENCE</scope>
    <source>
        <strain evidence="1">ATCC 28755</strain>
    </source>
</reference>
<evidence type="ECO:0000313" key="2">
    <source>
        <dbReference type="Proteomes" id="UP000790377"/>
    </source>
</evidence>
<protein>
    <submittedName>
        <fullName evidence="1">Uncharacterized protein</fullName>
    </submittedName>
</protein>
<comment type="caution">
    <text evidence="1">The sequence shown here is derived from an EMBL/GenBank/DDBJ whole genome shotgun (WGS) entry which is preliminary data.</text>
</comment>
<keyword evidence="2" id="KW-1185">Reference proteome</keyword>
<proteinExistence type="predicted"/>
<gene>
    <name evidence="1" type="ORF">BJ138DRAFT_1102735</name>
</gene>
<accession>A0ACB8A9N1</accession>